<name>A0A132P1L1_GIAIN</name>
<evidence type="ECO:0000256" key="1">
    <source>
        <dbReference type="SAM" id="MobiDB-lite"/>
    </source>
</evidence>
<organism evidence="2 3">
    <name type="scientific">Giardia duodenalis assemblage B</name>
    <dbReference type="NCBI Taxonomy" id="1394984"/>
    <lineage>
        <taxon>Eukaryota</taxon>
        <taxon>Metamonada</taxon>
        <taxon>Diplomonadida</taxon>
        <taxon>Hexamitidae</taxon>
        <taxon>Giardiinae</taxon>
        <taxon>Giardia</taxon>
    </lineage>
</organism>
<evidence type="ECO:0000313" key="2">
    <source>
        <dbReference type="EMBL" id="KWX15872.1"/>
    </source>
</evidence>
<protein>
    <submittedName>
        <fullName evidence="2">Uncharacterized protein</fullName>
    </submittedName>
</protein>
<proteinExistence type="predicted"/>
<dbReference type="AlphaFoldDB" id="A0A132P1L1"/>
<evidence type="ECO:0000313" key="3">
    <source>
        <dbReference type="Proteomes" id="UP000070089"/>
    </source>
</evidence>
<feature type="compositionally biased region" description="Low complexity" evidence="1">
    <location>
        <begin position="153"/>
        <end position="163"/>
    </location>
</feature>
<dbReference type="VEuPathDB" id="GiardiaDB:QR46_0010"/>
<reference evidence="2 3" key="1">
    <citation type="journal article" date="2015" name="Mol. Biochem. Parasitol.">
        <title>Identification of polymorphic genes for use in assemblage B genotyping assays through comparative genomics of multiple assemblage B Giardia duodenalis isolates.</title>
        <authorList>
            <person name="Wielinga C."/>
            <person name="Thompson R.C."/>
            <person name="Monis P."/>
            <person name="Ryan U."/>
        </authorList>
    </citation>
    <scope>NUCLEOTIDE SEQUENCE [LARGE SCALE GENOMIC DNA]</scope>
    <source>
        <strain evidence="2 3">BAH15c1</strain>
    </source>
</reference>
<comment type="caution">
    <text evidence="2">The sequence shown here is derived from an EMBL/GenBank/DDBJ whole genome shotgun (WGS) entry which is preliminary data.</text>
</comment>
<sequence>MLYSLAHDIRHPDSKILYTNFLTIHKAMGISASCNLDDGILKHSLPRTPVVAENDDANASLSMPNFAEDESASDPNEHRPSVWAAVHSKLPTTGSRFSDIKPMGSVGIRMTSSLSAEERRDLEDLQKGVLMEDMNYPILSGNVTRSNISQPISSVPGSASSGSLAGGSSAGTKSPHIANVDCNQSSTCLSKNLSSIGRKLSCSSDDLNDFNAARFREVNP</sequence>
<dbReference type="OrthoDB" id="10259547at2759"/>
<dbReference type="EMBL" id="JXTI01000001">
    <property type="protein sequence ID" value="KWX15872.1"/>
    <property type="molecule type" value="Genomic_DNA"/>
</dbReference>
<dbReference type="Proteomes" id="UP000070089">
    <property type="component" value="Unassembled WGS sequence"/>
</dbReference>
<accession>A0A132P1L1</accession>
<gene>
    <name evidence="2" type="ORF">QR46_0010</name>
</gene>
<feature type="region of interest" description="Disordered" evidence="1">
    <location>
        <begin position="150"/>
        <end position="173"/>
    </location>
</feature>